<dbReference type="InterPro" id="IPR019880">
    <property type="entry name" value="OxyQ"/>
</dbReference>
<evidence type="ECO:0000313" key="6">
    <source>
        <dbReference type="EMBL" id="MCS5727710.1"/>
    </source>
</evidence>
<dbReference type="InterPro" id="IPR004839">
    <property type="entry name" value="Aminotransferase_I/II_large"/>
</dbReference>
<dbReference type="Gene3D" id="3.90.1150.10">
    <property type="entry name" value="Aspartate Aminotransferase, domain 1"/>
    <property type="match status" value="1"/>
</dbReference>
<dbReference type="SUPFAM" id="SSF53383">
    <property type="entry name" value="PLP-dependent transferases"/>
    <property type="match status" value="1"/>
</dbReference>
<dbReference type="Proteomes" id="UP001165587">
    <property type="component" value="Unassembled WGS sequence"/>
</dbReference>
<keyword evidence="2 4" id="KW-0032">Aminotransferase</keyword>
<dbReference type="Pfam" id="PF00155">
    <property type="entry name" value="Aminotran_1_2"/>
    <property type="match status" value="1"/>
</dbReference>
<dbReference type="GO" id="GO:0030170">
    <property type="term" value="F:pyridoxal phosphate binding"/>
    <property type="evidence" value="ECO:0007669"/>
    <property type="project" value="InterPro"/>
</dbReference>
<accession>A0AA41XJI8</accession>
<evidence type="ECO:0000256" key="4">
    <source>
        <dbReference type="RuleBase" id="RU000481"/>
    </source>
</evidence>
<dbReference type="NCBIfam" id="TIGR03539">
    <property type="entry name" value="DapC_actino"/>
    <property type="match status" value="1"/>
</dbReference>
<gene>
    <name evidence="6" type="primary">dapC</name>
    <name evidence="6" type="ORF">N1028_17580</name>
</gene>
<dbReference type="PROSITE" id="PS00105">
    <property type="entry name" value="AA_TRANSFER_CLASS_1"/>
    <property type="match status" value="1"/>
</dbReference>
<dbReference type="PANTHER" id="PTHR42832">
    <property type="entry name" value="AMINO ACID AMINOTRANSFERASE"/>
    <property type="match status" value="1"/>
</dbReference>
<proteinExistence type="inferred from homology"/>
<evidence type="ECO:0000256" key="3">
    <source>
        <dbReference type="ARBA" id="ARBA00022679"/>
    </source>
</evidence>
<keyword evidence="7" id="KW-1185">Reference proteome</keyword>
<dbReference type="InterPro" id="IPR050881">
    <property type="entry name" value="LL-DAP_aminotransferase"/>
</dbReference>
<comment type="caution">
    <text evidence="6">The sequence shown here is derived from an EMBL/GenBank/DDBJ whole genome shotgun (WGS) entry which is preliminary data.</text>
</comment>
<comment type="similarity">
    <text evidence="4">Belongs to the class-I pyridoxal-phosphate-dependent aminotransferase family.</text>
</comment>
<reference evidence="6" key="1">
    <citation type="submission" date="2022-08" db="EMBL/GenBank/DDBJ databases">
        <authorList>
            <person name="Deng Y."/>
            <person name="Han X.-F."/>
            <person name="Zhang Y.-Q."/>
        </authorList>
    </citation>
    <scope>NUCLEOTIDE SEQUENCE</scope>
    <source>
        <strain evidence="6">CPCC 203407</strain>
    </source>
</reference>
<dbReference type="InterPro" id="IPR015421">
    <property type="entry name" value="PyrdxlP-dep_Trfase_major"/>
</dbReference>
<evidence type="ECO:0000259" key="5">
    <source>
        <dbReference type="Pfam" id="PF00155"/>
    </source>
</evidence>
<dbReference type="Gene3D" id="3.40.640.10">
    <property type="entry name" value="Type I PLP-dependent aspartate aminotransferase-like (Major domain)"/>
    <property type="match status" value="1"/>
</dbReference>
<organism evidence="6 7">
    <name type="scientific">Herbiconiux oxytropis</name>
    <dbReference type="NCBI Taxonomy" id="2970915"/>
    <lineage>
        <taxon>Bacteria</taxon>
        <taxon>Bacillati</taxon>
        <taxon>Actinomycetota</taxon>
        <taxon>Actinomycetes</taxon>
        <taxon>Micrococcales</taxon>
        <taxon>Microbacteriaceae</taxon>
        <taxon>Herbiconiux</taxon>
    </lineage>
</organism>
<protein>
    <recommendedName>
        <fullName evidence="4">Aminotransferase</fullName>
        <ecNumber evidence="4">2.6.1.-</ecNumber>
    </recommendedName>
</protein>
<sequence>MALGALPDYPWDQMEPYAATARAHPDGIVDLSIGSPVDPTPELVRSALAAATDAHAYPLTAGSVPLRSAIVSWWERRRGVTGLTEANVLPTIGSKEFVAWLPFMLGLGSGDVVVHPLAAYPTYALGAQLAGATAVASDDPDSWPAATRLVWLNSPGNPDGRVLSVAELQAAVARARSLGAVIVGDECYAELGWDGPWASTPVPSLLDPRVTGGDLTGVLAAYSLSKQSNLAGYRAAFAAGDPALISRLLTVRKHAGMIPPAPVQAAMVAALGDDAHVAAQKELYRARRSVLRPALESAGLRIDRSEAGLYLWATEGRDGWETIGRLASLGILAGPGHFYGSSYPTHVRFSLTATDERIAAAASRLSESSNDR</sequence>
<dbReference type="RefSeq" id="WP_259530723.1">
    <property type="nucleotide sequence ID" value="NZ_JANLCK010000013.1"/>
</dbReference>
<evidence type="ECO:0000313" key="7">
    <source>
        <dbReference type="Proteomes" id="UP001165587"/>
    </source>
</evidence>
<evidence type="ECO:0000256" key="2">
    <source>
        <dbReference type="ARBA" id="ARBA00022576"/>
    </source>
</evidence>
<dbReference type="InterPro" id="IPR015424">
    <property type="entry name" value="PyrdxlP-dep_Trfase"/>
</dbReference>
<dbReference type="InterPro" id="IPR004838">
    <property type="entry name" value="NHTrfase_class1_PyrdxlP-BS"/>
</dbReference>
<dbReference type="PANTHER" id="PTHR42832:SF3">
    <property type="entry name" value="L-GLUTAMINE--4-(METHYLSULFANYL)-2-OXOBUTANOATE AMINOTRANSFERASE"/>
    <property type="match status" value="1"/>
</dbReference>
<dbReference type="AlphaFoldDB" id="A0AA41XJI8"/>
<comment type="cofactor">
    <cofactor evidence="1 4">
        <name>pyridoxal 5'-phosphate</name>
        <dbReference type="ChEBI" id="CHEBI:597326"/>
    </cofactor>
</comment>
<dbReference type="GO" id="GO:0008483">
    <property type="term" value="F:transaminase activity"/>
    <property type="evidence" value="ECO:0007669"/>
    <property type="project" value="UniProtKB-KW"/>
</dbReference>
<dbReference type="EC" id="2.6.1.-" evidence="4"/>
<evidence type="ECO:0000256" key="1">
    <source>
        <dbReference type="ARBA" id="ARBA00001933"/>
    </source>
</evidence>
<dbReference type="CDD" id="cd00609">
    <property type="entry name" value="AAT_like"/>
    <property type="match status" value="1"/>
</dbReference>
<feature type="domain" description="Aminotransferase class I/classII large" evidence="5">
    <location>
        <begin position="28"/>
        <end position="365"/>
    </location>
</feature>
<name>A0AA41XJI8_9MICO</name>
<dbReference type="InterPro" id="IPR015422">
    <property type="entry name" value="PyrdxlP-dep_Trfase_small"/>
</dbReference>
<dbReference type="EMBL" id="JANLCK010000013">
    <property type="protein sequence ID" value="MCS5727710.1"/>
    <property type="molecule type" value="Genomic_DNA"/>
</dbReference>
<keyword evidence="3 4" id="KW-0808">Transferase</keyword>